<dbReference type="RefSeq" id="WP_205083995.1">
    <property type="nucleotide sequence ID" value="NZ_JAFEUF010000086.1"/>
</dbReference>
<evidence type="ECO:0000313" key="2">
    <source>
        <dbReference type="Proteomes" id="UP000712045"/>
    </source>
</evidence>
<protein>
    <submittedName>
        <fullName evidence="1">Abi family protein</fullName>
    </submittedName>
</protein>
<proteinExistence type="predicted"/>
<dbReference type="InterPro" id="IPR011664">
    <property type="entry name" value="Abi_system_AbiD/AbiF-like"/>
</dbReference>
<sequence>MEEQVALLASRGLVIDDEDVCAAFFGSNNYYRFSGYARYFQRAPHMGDDTFTPGTTFAEIRRIYQADEVLRTTLSQPLARVELLLRTHVARVIADVHGPYSSFLEESFYTDVGKAEPTVESCLRDIDRSKDRHILRYRGTEGDRVDYSKLPVWSAVEAWSFGTLSKAIERGASGALADAVATSVGVAKAGFAYRVRSLVYLRNRCAHHSRLWHHSVLDAGPTPNNVRNKAKRLAGQFEPRSVLDVIASLDDVAIRGKVADPVLPQVAKQHPRDCLFWEGLARPQSPRDHRA</sequence>
<comment type="caution">
    <text evidence="1">The sequence shown here is derived from an EMBL/GenBank/DDBJ whole genome shotgun (WGS) entry which is preliminary data.</text>
</comment>
<keyword evidence="2" id="KW-1185">Reference proteome</keyword>
<name>A0ABS2HY94_9ACTN</name>
<evidence type="ECO:0000313" key="1">
    <source>
        <dbReference type="EMBL" id="MBM7055712.1"/>
    </source>
</evidence>
<dbReference type="Pfam" id="PF07751">
    <property type="entry name" value="Abi_2"/>
    <property type="match status" value="1"/>
</dbReference>
<dbReference type="EMBL" id="JAFEUF010000086">
    <property type="protein sequence ID" value="MBM7055712.1"/>
    <property type="molecule type" value="Genomic_DNA"/>
</dbReference>
<reference evidence="1 2" key="1">
    <citation type="submission" date="2021-02" db="EMBL/GenBank/DDBJ databases">
        <title>Genome Streptomyces sp. RHZ10.</title>
        <authorList>
            <person name="Besaury L."/>
        </authorList>
    </citation>
    <scope>NUCLEOTIDE SEQUENCE [LARGE SCALE GENOMIC DNA]</scope>
    <source>
        <strain evidence="1 2">RHZ10</strain>
    </source>
</reference>
<gene>
    <name evidence="1" type="ORF">JS521_18020</name>
</gene>
<accession>A0ABS2HY94</accession>
<organism evidence="1 2">
    <name type="scientific">Streptomyces durocortorensis</name>
    <dbReference type="NCBI Taxonomy" id="2811104"/>
    <lineage>
        <taxon>Bacteria</taxon>
        <taxon>Bacillati</taxon>
        <taxon>Actinomycetota</taxon>
        <taxon>Actinomycetes</taxon>
        <taxon>Kitasatosporales</taxon>
        <taxon>Streptomycetaceae</taxon>
        <taxon>Streptomyces</taxon>
    </lineage>
</organism>
<dbReference type="Proteomes" id="UP000712045">
    <property type="component" value="Unassembled WGS sequence"/>
</dbReference>